<organism evidence="1">
    <name type="scientific">marine sediment metagenome</name>
    <dbReference type="NCBI Taxonomy" id="412755"/>
    <lineage>
        <taxon>unclassified sequences</taxon>
        <taxon>metagenomes</taxon>
        <taxon>ecological metagenomes</taxon>
    </lineage>
</organism>
<dbReference type="AlphaFoldDB" id="A0A0F9HN13"/>
<comment type="caution">
    <text evidence="1">The sequence shown here is derived from an EMBL/GenBank/DDBJ whole genome shotgun (WGS) entry which is preliminary data.</text>
</comment>
<reference evidence="1" key="1">
    <citation type="journal article" date="2015" name="Nature">
        <title>Complex archaea that bridge the gap between prokaryotes and eukaryotes.</title>
        <authorList>
            <person name="Spang A."/>
            <person name="Saw J.H."/>
            <person name="Jorgensen S.L."/>
            <person name="Zaremba-Niedzwiedzka K."/>
            <person name="Martijn J."/>
            <person name="Lind A.E."/>
            <person name="van Eijk R."/>
            <person name="Schleper C."/>
            <person name="Guy L."/>
            <person name="Ettema T.J."/>
        </authorList>
    </citation>
    <scope>NUCLEOTIDE SEQUENCE</scope>
</reference>
<feature type="non-terminal residue" evidence="1">
    <location>
        <position position="327"/>
    </location>
</feature>
<evidence type="ECO:0000313" key="1">
    <source>
        <dbReference type="EMBL" id="KKM16666.1"/>
    </source>
</evidence>
<protein>
    <submittedName>
        <fullName evidence="1">Uncharacterized protein</fullName>
    </submittedName>
</protein>
<accession>A0A0F9HN13</accession>
<sequence length="327" mass="34531">MIPAGPAWPEPDARPAAKIYVPYRDLAAVVDPAAKSVLMDRAEFAKLLALAADNARAAASIDLGQVPRAEYTADVTGEKLAVTGELTVVSMSDKPVAVPMHFAQLALTDVTLDAKPAPLGYDKKARLVLIVTGRGAHKVKLSASTTLKELSGGGMQFGVSLPSATAGRMILRAPGDLEIHATVPASAPRYDKQADRTSVELTLGGHAALTVVLAGNGRQEDQSAILLGESATSVRLSSAHQVLDCLYTVQVLRQGVRELVFELPKAWTVTDVSCPSLVRWSVTTEGAVKALRVRLRKAARGTQALHIQATSARAGGAVWRSPRVALR</sequence>
<gene>
    <name evidence="1" type="ORF">LCGC14_1683590</name>
</gene>
<proteinExistence type="predicted"/>
<dbReference type="EMBL" id="LAZR01014625">
    <property type="protein sequence ID" value="KKM16666.1"/>
    <property type="molecule type" value="Genomic_DNA"/>
</dbReference>
<name>A0A0F9HN13_9ZZZZ</name>